<evidence type="ECO:0000256" key="2">
    <source>
        <dbReference type="ARBA" id="ARBA00022723"/>
    </source>
</evidence>
<protein>
    <submittedName>
        <fullName evidence="10">Uracil-DNA glycosylase</fullName>
        <ecNumber evidence="10">3.2.2.27</ecNumber>
    </submittedName>
</protein>
<dbReference type="Proteomes" id="UP001589773">
    <property type="component" value="Unassembled WGS sequence"/>
</dbReference>
<evidence type="ECO:0000313" key="10">
    <source>
        <dbReference type="EMBL" id="MFC0252481.1"/>
    </source>
</evidence>
<evidence type="ECO:0000256" key="6">
    <source>
        <dbReference type="ARBA" id="ARBA00023014"/>
    </source>
</evidence>
<organism evidence="10 11">
    <name type="scientific">Massilia consociata</name>
    <dbReference type="NCBI Taxonomy" id="760117"/>
    <lineage>
        <taxon>Bacteria</taxon>
        <taxon>Pseudomonadati</taxon>
        <taxon>Pseudomonadota</taxon>
        <taxon>Betaproteobacteria</taxon>
        <taxon>Burkholderiales</taxon>
        <taxon>Oxalobacteraceae</taxon>
        <taxon>Telluria group</taxon>
        <taxon>Massilia</taxon>
    </lineage>
</organism>
<feature type="domain" description="Uracil-DNA glycosylase-like" evidence="9">
    <location>
        <begin position="142"/>
        <end position="295"/>
    </location>
</feature>
<dbReference type="EMBL" id="JBHLWP010000011">
    <property type="protein sequence ID" value="MFC0252481.1"/>
    <property type="molecule type" value="Genomic_DNA"/>
</dbReference>
<feature type="region of interest" description="Disordered" evidence="8">
    <location>
        <begin position="37"/>
        <end position="102"/>
    </location>
</feature>
<keyword evidence="4 10" id="KW-0378">Hydrolase</keyword>
<name>A0ABV6FG18_9BURK</name>
<evidence type="ECO:0000256" key="5">
    <source>
        <dbReference type="ARBA" id="ARBA00023004"/>
    </source>
</evidence>
<dbReference type="GO" id="GO:0004844">
    <property type="term" value="F:uracil DNA N-glycosylase activity"/>
    <property type="evidence" value="ECO:0007669"/>
    <property type="project" value="UniProtKB-EC"/>
</dbReference>
<keyword evidence="6" id="KW-0411">Iron-sulfur</keyword>
<accession>A0ABV6FG18</accession>
<dbReference type="InterPro" id="IPR005122">
    <property type="entry name" value="Uracil-DNA_glycosylase-like"/>
</dbReference>
<evidence type="ECO:0000313" key="11">
    <source>
        <dbReference type="Proteomes" id="UP001589773"/>
    </source>
</evidence>
<dbReference type="RefSeq" id="WP_379679244.1">
    <property type="nucleotide sequence ID" value="NZ_JBHLWP010000011.1"/>
</dbReference>
<dbReference type="SMART" id="SM00987">
    <property type="entry name" value="UreE_C"/>
    <property type="match status" value="1"/>
</dbReference>
<keyword evidence="5" id="KW-0408">Iron</keyword>
<evidence type="ECO:0000256" key="7">
    <source>
        <dbReference type="ARBA" id="ARBA00023204"/>
    </source>
</evidence>
<feature type="compositionally biased region" description="Low complexity" evidence="8">
    <location>
        <begin position="83"/>
        <end position="92"/>
    </location>
</feature>
<dbReference type="SUPFAM" id="SSF52141">
    <property type="entry name" value="Uracil-DNA glycosylase-like"/>
    <property type="match status" value="1"/>
</dbReference>
<evidence type="ECO:0000256" key="8">
    <source>
        <dbReference type="SAM" id="MobiDB-lite"/>
    </source>
</evidence>
<dbReference type="EC" id="3.2.2.27" evidence="10"/>
<keyword evidence="11" id="KW-1185">Reference proteome</keyword>
<dbReference type="Pfam" id="PF03167">
    <property type="entry name" value="UDG"/>
    <property type="match status" value="1"/>
</dbReference>
<reference evidence="10 11" key="1">
    <citation type="submission" date="2024-09" db="EMBL/GenBank/DDBJ databases">
        <authorList>
            <person name="Sun Q."/>
            <person name="Mori K."/>
        </authorList>
    </citation>
    <scope>NUCLEOTIDE SEQUENCE [LARGE SCALE GENOMIC DNA]</scope>
    <source>
        <strain evidence="10 11">CCM 7792</strain>
    </source>
</reference>
<sequence length="309" mass="31889">MKRISDRDAAFLAEMGIGPMWSLRAVPEAVPEPVAADAALQAEAEPVVASPAEPVNAAPAAQPAAPAPAAQVRPLSPPPPPRQVAEAPVRPAWTPPASDTSAWGEEAVPALDVSTLDWNGLRLAVASCKRCSACSEGRKPVFGAGARQARWLVAAGTASALDEKAAQPLTGDPGKLLDNMLAAVGMSRETDVYVTSLVKCRPANASGGDRAPTLEEAQACRPFLERERELCGAGLVLTLGQVAANGLLGKPLAEPLAGSRGTVHRFGQLPMVATLHPGELLRRGGDKALAWADLCRARAADESVNGHGG</sequence>
<dbReference type="PANTHER" id="PTHR33693">
    <property type="entry name" value="TYPE-5 URACIL-DNA GLYCOSYLASE"/>
    <property type="match status" value="1"/>
</dbReference>
<dbReference type="Gene3D" id="3.40.470.10">
    <property type="entry name" value="Uracil-DNA glycosylase-like domain"/>
    <property type="match status" value="1"/>
</dbReference>
<dbReference type="InterPro" id="IPR036895">
    <property type="entry name" value="Uracil-DNA_glycosylase-like_sf"/>
</dbReference>
<keyword evidence="3" id="KW-0227">DNA damage</keyword>
<dbReference type="CDD" id="cd10030">
    <property type="entry name" value="UDG-F4_TTUDGA_SPO1dp_like"/>
    <property type="match status" value="1"/>
</dbReference>
<dbReference type="SMART" id="SM00986">
    <property type="entry name" value="UDG"/>
    <property type="match status" value="1"/>
</dbReference>
<dbReference type="InterPro" id="IPR051536">
    <property type="entry name" value="UDG_Type-4/5"/>
</dbReference>
<evidence type="ECO:0000256" key="4">
    <source>
        <dbReference type="ARBA" id="ARBA00022801"/>
    </source>
</evidence>
<keyword evidence="1" id="KW-0004">4Fe-4S</keyword>
<gene>
    <name evidence="10" type="ORF">ACFFJK_11335</name>
</gene>
<keyword evidence="10" id="KW-0326">Glycosidase</keyword>
<keyword evidence="7" id="KW-0234">DNA repair</keyword>
<keyword evidence="2" id="KW-0479">Metal-binding</keyword>
<evidence type="ECO:0000256" key="1">
    <source>
        <dbReference type="ARBA" id="ARBA00022485"/>
    </source>
</evidence>
<comment type="caution">
    <text evidence="10">The sequence shown here is derived from an EMBL/GenBank/DDBJ whole genome shotgun (WGS) entry which is preliminary data.</text>
</comment>
<evidence type="ECO:0000256" key="3">
    <source>
        <dbReference type="ARBA" id="ARBA00022763"/>
    </source>
</evidence>
<feature type="compositionally biased region" description="Low complexity" evidence="8">
    <location>
        <begin position="37"/>
        <end position="74"/>
    </location>
</feature>
<dbReference type="PANTHER" id="PTHR33693:SF1">
    <property type="entry name" value="TYPE-4 URACIL-DNA GLYCOSYLASE"/>
    <property type="match status" value="1"/>
</dbReference>
<evidence type="ECO:0000259" key="9">
    <source>
        <dbReference type="SMART" id="SM00986"/>
    </source>
</evidence>
<proteinExistence type="predicted"/>